<reference evidence="9 11" key="1">
    <citation type="submission" date="2015-09" db="EMBL/GenBank/DDBJ databases">
        <authorList>
            <consortium name="Swine Surveillance"/>
        </authorList>
    </citation>
    <scope>NUCLEOTIDE SEQUENCE [LARGE SCALE GENOMIC DNA]</scope>
    <source>
        <strain evidence="9 11">5120</strain>
    </source>
</reference>
<dbReference type="InterPro" id="IPR013718">
    <property type="entry name" value="COQ9_C"/>
</dbReference>
<dbReference type="GO" id="GO:0008289">
    <property type="term" value="F:lipid binding"/>
    <property type="evidence" value="ECO:0007669"/>
    <property type="project" value="UniProtKB-KW"/>
</dbReference>
<gene>
    <name evidence="8" type="ORF">TL5118_02672</name>
    <name evidence="9" type="ORF">TL5120_03960</name>
</gene>
<comment type="pathway">
    <text evidence="1">Cofactor biosynthesis; ubiquinone biosynthesis.</text>
</comment>
<organism evidence="9 11">
    <name type="scientific">Thalassovita autumnalis</name>
    <dbReference type="NCBI Taxonomy" id="2072972"/>
    <lineage>
        <taxon>Bacteria</taxon>
        <taxon>Pseudomonadati</taxon>
        <taxon>Pseudomonadota</taxon>
        <taxon>Alphaproteobacteria</taxon>
        <taxon>Rhodobacterales</taxon>
        <taxon>Roseobacteraceae</taxon>
        <taxon>Thalassovita</taxon>
    </lineage>
</organism>
<dbReference type="OrthoDB" id="7201143at2"/>
<keyword evidence="3" id="KW-0831">Ubiquinone biosynthesis</keyword>
<dbReference type="NCBIfam" id="TIGR02396">
    <property type="entry name" value="diverge_rpsU"/>
    <property type="match status" value="1"/>
</dbReference>
<dbReference type="Proteomes" id="UP000051887">
    <property type="component" value="Unassembled WGS sequence"/>
</dbReference>
<evidence type="ECO:0000313" key="8">
    <source>
        <dbReference type="EMBL" id="CUH68566.1"/>
    </source>
</evidence>
<evidence type="ECO:0000256" key="1">
    <source>
        <dbReference type="ARBA" id="ARBA00004749"/>
    </source>
</evidence>
<comment type="similarity">
    <text evidence="2">Belongs to the COQ9 family.</text>
</comment>
<dbReference type="AlphaFoldDB" id="A0A0P1FYD2"/>
<accession>A0A0P1FYD2</accession>
<evidence type="ECO:0000256" key="5">
    <source>
        <dbReference type="ARBA" id="ARBA00023121"/>
    </source>
</evidence>
<dbReference type="RefSeq" id="WP_106404216.1">
    <property type="nucleotide sequence ID" value="NZ_CYSB01000035.1"/>
</dbReference>
<evidence type="ECO:0000313" key="11">
    <source>
        <dbReference type="Proteomes" id="UP000051887"/>
    </source>
</evidence>
<protein>
    <submittedName>
        <fullName evidence="9">RpsU-divergently transcribed protein</fullName>
    </submittedName>
</protein>
<evidence type="ECO:0000313" key="9">
    <source>
        <dbReference type="EMBL" id="CUH74142.1"/>
    </source>
</evidence>
<evidence type="ECO:0000259" key="7">
    <source>
        <dbReference type="Pfam" id="PF08511"/>
    </source>
</evidence>
<sequence length="230" mass="25557">MTGSEMPDPKDLLLDAALMHVPFDGWTEVTWEAALADVDVNPVVANALCPRGALDLAVAYHHRGDALMLDRLAGADLGEMRFRDRIAAAVRFRLEVVEDKELVRRGMTLFALPHHAAEGTRLVWGTVDHIWTALGDNSDDVNWYTKRATLSGVYSSTLLYWLGDESEDHAASWKFLERRIENVMQFEKLKAGVRDNKLLSGVLKGPLAVLERIKAPGSARNDLPGSLNNR</sequence>
<feature type="domain" description="COQ9 C-terminal" evidence="7">
    <location>
        <begin position="117"/>
        <end position="187"/>
    </location>
</feature>
<dbReference type="PANTHER" id="PTHR21427">
    <property type="entry name" value="UBIQUINONE BIOSYNTHESIS PROTEIN COQ9, MITOCHONDRIAL"/>
    <property type="match status" value="1"/>
</dbReference>
<dbReference type="Pfam" id="PF08511">
    <property type="entry name" value="COQ9"/>
    <property type="match status" value="1"/>
</dbReference>
<comment type="function">
    <text evidence="6">Membrane-associated protein that warps the membrane surface to access and bind aromatic isoprenes with high specificity, including ubiquinone (CoQ) isoprene intermediates and presents them directly to COQ7, therefore facilitating the COQ7-mediated hydroxylase step. Participates in the biosynthesis of coenzyme Q, also named ubiquinone, an essential lipid-soluble electron transporter for aerobic cellular respiration.</text>
</comment>
<evidence type="ECO:0000256" key="3">
    <source>
        <dbReference type="ARBA" id="ARBA00022688"/>
    </source>
</evidence>
<dbReference type="InterPro" id="IPR012762">
    <property type="entry name" value="Ubiq_biosynth_COQ9"/>
</dbReference>
<reference evidence="8 10" key="2">
    <citation type="submission" date="2015-09" db="EMBL/GenBank/DDBJ databases">
        <authorList>
            <person name="Rodrigo-Torres L."/>
            <person name="Arahal D.R."/>
        </authorList>
    </citation>
    <scope>NUCLEOTIDE SEQUENCE [LARGE SCALE GENOMIC DNA]</scope>
    <source>
        <strain evidence="8 10">CECT 5118</strain>
    </source>
</reference>
<keyword evidence="4" id="KW-0809">Transit peptide</keyword>
<dbReference type="Proteomes" id="UP000051086">
    <property type="component" value="Unassembled WGS sequence"/>
</dbReference>
<dbReference type="Gene3D" id="1.10.357.10">
    <property type="entry name" value="Tetracycline Repressor, domain 2"/>
    <property type="match status" value="1"/>
</dbReference>
<evidence type="ECO:0000256" key="4">
    <source>
        <dbReference type="ARBA" id="ARBA00022946"/>
    </source>
</evidence>
<evidence type="ECO:0000256" key="2">
    <source>
        <dbReference type="ARBA" id="ARBA00010766"/>
    </source>
</evidence>
<dbReference type="GO" id="GO:0006744">
    <property type="term" value="P:ubiquinone biosynthetic process"/>
    <property type="evidence" value="ECO:0007669"/>
    <property type="project" value="UniProtKB-KW"/>
</dbReference>
<name>A0A0P1FYD2_9RHOB</name>
<keyword evidence="10" id="KW-1185">Reference proteome</keyword>
<dbReference type="PANTHER" id="PTHR21427:SF19">
    <property type="entry name" value="UBIQUINONE BIOSYNTHESIS PROTEIN COQ9, MITOCHONDRIAL"/>
    <property type="match status" value="1"/>
</dbReference>
<evidence type="ECO:0000313" key="10">
    <source>
        <dbReference type="Proteomes" id="UP000051086"/>
    </source>
</evidence>
<proteinExistence type="inferred from homology"/>
<dbReference type="EMBL" id="CYSC01000044">
    <property type="protein sequence ID" value="CUH74142.1"/>
    <property type="molecule type" value="Genomic_DNA"/>
</dbReference>
<evidence type="ECO:0000256" key="6">
    <source>
        <dbReference type="ARBA" id="ARBA00058104"/>
    </source>
</evidence>
<keyword evidence="5" id="KW-0446">Lipid-binding</keyword>
<dbReference type="EMBL" id="CYSB01000035">
    <property type="protein sequence ID" value="CUH68566.1"/>
    <property type="molecule type" value="Genomic_DNA"/>
</dbReference>